<organism evidence="2 3">
    <name type="scientific">Basidiobolus ranarum</name>
    <dbReference type="NCBI Taxonomy" id="34480"/>
    <lineage>
        <taxon>Eukaryota</taxon>
        <taxon>Fungi</taxon>
        <taxon>Fungi incertae sedis</taxon>
        <taxon>Zoopagomycota</taxon>
        <taxon>Entomophthoromycotina</taxon>
        <taxon>Basidiobolomycetes</taxon>
        <taxon>Basidiobolales</taxon>
        <taxon>Basidiobolaceae</taxon>
        <taxon>Basidiobolus</taxon>
    </lineage>
</organism>
<evidence type="ECO:0000313" key="2">
    <source>
        <dbReference type="EMBL" id="KAK9760717.1"/>
    </source>
</evidence>
<name>A0ABR2WGR0_9FUNG</name>
<comment type="caution">
    <text evidence="2">The sequence shown here is derived from an EMBL/GenBank/DDBJ whole genome shotgun (WGS) entry which is preliminary data.</text>
</comment>
<dbReference type="Proteomes" id="UP001479436">
    <property type="component" value="Unassembled WGS sequence"/>
</dbReference>
<accession>A0ABR2WGR0</accession>
<feature type="chain" id="PRO_5046932450" evidence="1">
    <location>
        <begin position="23"/>
        <end position="62"/>
    </location>
</feature>
<protein>
    <submittedName>
        <fullName evidence="2">Uncharacterized protein</fullName>
    </submittedName>
</protein>
<keyword evidence="3" id="KW-1185">Reference proteome</keyword>
<keyword evidence="1" id="KW-0732">Signal</keyword>
<reference evidence="2 3" key="1">
    <citation type="submission" date="2023-04" db="EMBL/GenBank/DDBJ databases">
        <title>Genome of Basidiobolus ranarum AG-B5.</title>
        <authorList>
            <person name="Stajich J.E."/>
            <person name="Carter-House D."/>
            <person name="Gryganskyi A."/>
        </authorList>
    </citation>
    <scope>NUCLEOTIDE SEQUENCE [LARGE SCALE GENOMIC DNA]</scope>
    <source>
        <strain evidence="2 3">AG-B5</strain>
    </source>
</reference>
<dbReference type="EMBL" id="JASJQH010001863">
    <property type="protein sequence ID" value="KAK9760717.1"/>
    <property type="molecule type" value="Genomic_DNA"/>
</dbReference>
<evidence type="ECO:0000256" key="1">
    <source>
        <dbReference type="SAM" id="SignalP"/>
    </source>
</evidence>
<feature type="signal peptide" evidence="1">
    <location>
        <begin position="1"/>
        <end position="22"/>
    </location>
</feature>
<gene>
    <name evidence="2" type="ORF">K7432_014963</name>
</gene>
<evidence type="ECO:0000313" key="3">
    <source>
        <dbReference type="Proteomes" id="UP001479436"/>
    </source>
</evidence>
<sequence>MKLSFTTLLVTVFALATLTAEANPVPAEAESPSGDDTIRPMLCCIEYCSDSNRCCHWSACIP</sequence>
<proteinExistence type="predicted"/>